<dbReference type="AlphaFoldDB" id="A0A9K3PWM0"/>
<name>A0A9K3PWM0_9STRA</name>
<dbReference type="Proteomes" id="UP000693970">
    <property type="component" value="Unassembled WGS sequence"/>
</dbReference>
<protein>
    <submittedName>
        <fullName evidence="1">Uncharacterized protein</fullName>
    </submittedName>
</protein>
<dbReference type="EMBL" id="JAGRRH010000012">
    <property type="protein sequence ID" value="KAG7362290.1"/>
    <property type="molecule type" value="Genomic_DNA"/>
</dbReference>
<sequence>MPTVRHLTEYCLMKAKEEWNVAETLVVVHAIMDPGEWWVFKEHDPVGRVTAPPGYTRLRRVKVVHQKILWCSCGLPSRMNIYAVTKQLSINMFDVRWHSQFQHHYGRDGAEDWTGVFDSMMAYEFERDYRSGEVINIEGMDFLTQQPESWLSMQDDSNTLVTQCKQLHELTWVRKKVAVKGVPMPEI</sequence>
<evidence type="ECO:0000313" key="2">
    <source>
        <dbReference type="Proteomes" id="UP000693970"/>
    </source>
</evidence>
<comment type="caution">
    <text evidence="1">The sequence shown here is derived from an EMBL/GenBank/DDBJ whole genome shotgun (WGS) entry which is preliminary data.</text>
</comment>
<reference evidence="1" key="1">
    <citation type="journal article" date="2021" name="Sci. Rep.">
        <title>Diploid genomic architecture of Nitzschia inconspicua, an elite biomass production diatom.</title>
        <authorList>
            <person name="Oliver A."/>
            <person name="Podell S."/>
            <person name="Pinowska A."/>
            <person name="Traller J.C."/>
            <person name="Smith S.R."/>
            <person name="McClure R."/>
            <person name="Beliaev A."/>
            <person name="Bohutskyi P."/>
            <person name="Hill E.A."/>
            <person name="Rabines A."/>
            <person name="Zheng H."/>
            <person name="Allen L.Z."/>
            <person name="Kuo A."/>
            <person name="Grigoriev I.V."/>
            <person name="Allen A.E."/>
            <person name="Hazlebeck D."/>
            <person name="Allen E.E."/>
        </authorList>
    </citation>
    <scope>NUCLEOTIDE SEQUENCE</scope>
    <source>
        <strain evidence="1">Hildebrandi</strain>
    </source>
</reference>
<keyword evidence="2" id="KW-1185">Reference proteome</keyword>
<organism evidence="1 2">
    <name type="scientific">Nitzschia inconspicua</name>
    <dbReference type="NCBI Taxonomy" id="303405"/>
    <lineage>
        <taxon>Eukaryota</taxon>
        <taxon>Sar</taxon>
        <taxon>Stramenopiles</taxon>
        <taxon>Ochrophyta</taxon>
        <taxon>Bacillariophyta</taxon>
        <taxon>Bacillariophyceae</taxon>
        <taxon>Bacillariophycidae</taxon>
        <taxon>Bacillariales</taxon>
        <taxon>Bacillariaceae</taxon>
        <taxon>Nitzschia</taxon>
    </lineage>
</organism>
<evidence type="ECO:0000313" key="1">
    <source>
        <dbReference type="EMBL" id="KAG7362290.1"/>
    </source>
</evidence>
<gene>
    <name evidence="1" type="ORF">IV203_025956</name>
</gene>
<reference evidence="1" key="2">
    <citation type="submission" date="2021-04" db="EMBL/GenBank/DDBJ databases">
        <authorList>
            <person name="Podell S."/>
        </authorList>
    </citation>
    <scope>NUCLEOTIDE SEQUENCE</scope>
    <source>
        <strain evidence="1">Hildebrandi</strain>
    </source>
</reference>
<proteinExistence type="predicted"/>
<accession>A0A9K3PWM0</accession>